<feature type="domain" description="HTH myb-type" evidence="9">
    <location>
        <begin position="9"/>
        <end position="61"/>
    </location>
</feature>
<evidence type="ECO:0000313" key="10">
    <source>
        <dbReference type="Proteomes" id="UP000515121"/>
    </source>
</evidence>
<evidence type="ECO:0000256" key="4">
    <source>
        <dbReference type="ARBA" id="ARBA00023125"/>
    </source>
</evidence>
<feature type="domain" description="Myb-like" evidence="8">
    <location>
        <begin position="62"/>
        <end position="112"/>
    </location>
</feature>
<dbReference type="GeneID" id="111281246"/>
<evidence type="ECO:0000256" key="3">
    <source>
        <dbReference type="ARBA" id="ARBA00023015"/>
    </source>
</evidence>
<evidence type="ECO:0000259" key="9">
    <source>
        <dbReference type="PROSITE" id="PS51294"/>
    </source>
</evidence>
<evidence type="ECO:0000256" key="7">
    <source>
        <dbReference type="SAM" id="MobiDB-lite"/>
    </source>
</evidence>
<dbReference type="Pfam" id="PF00249">
    <property type="entry name" value="Myb_DNA-binding"/>
    <property type="match status" value="2"/>
</dbReference>
<dbReference type="FunFam" id="1.10.10.60:FF:000185">
    <property type="entry name" value="MYB transcription factor"/>
    <property type="match status" value="1"/>
</dbReference>
<dbReference type="SMART" id="SM00717">
    <property type="entry name" value="SANT"/>
    <property type="match status" value="2"/>
</dbReference>
<dbReference type="SUPFAM" id="SSF46689">
    <property type="entry name" value="Homeodomain-like"/>
    <property type="match status" value="1"/>
</dbReference>
<dbReference type="Proteomes" id="UP000515121">
    <property type="component" value="Unplaced"/>
</dbReference>
<dbReference type="PANTHER" id="PTHR47997">
    <property type="entry name" value="MYB DOMAIN PROTEIN 55"/>
    <property type="match status" value="1"/>
</dbReference>
<keyword evidence="10" id="KW-1185">Reference proteome</keyword>
<evidence type="ECO:0000313" key="11">
    <source>
        <dbReference type="RefSeq" id="XP_022724677.1"/>
    </source>
</evidence>
<feature type="domain" description="HTH myb-type" evidence="9">
    <location>
        <begin position="62"/>
        <end position="116"/>
    </location>
</feature>
<dbReference type="InterPro" id="IPR017930">
    <property type="entry name" value="Myb_dom"/>
</dbReference>
<dbReference type="FunFam" id="1.10.10.60:FF:000140">
    <property type="entry name" value="Myb transcription factor"/>
    <property type="match status" value="1"/>
</dbReference>
<dbReference type="PROSITE" id="PS50090">
    <property type="entry name" value="MYB_LIKE"/>
    <property type="match status" value="2"/>
</dbReference>
<feature type="compositionally biased region" description="Polar residues" evidence="7">
    <location>
        <begin position="344"/>
        <end position="359"/>
    </location>
</feature>
<feature type="region of interest" description="Disordered" evidence="7">
    <location>
        <begin position="334"/>
        <end position="359"/>
    </location>
</feature>
<dbReference type="InterPro" id="IPR051953">
    <property type="entry name" value="Plant_SW-associated_TFs"/>
</dbReference>
<keyword evidence="3" id="KW-0805">Transcription regulation</keyword>
<dbReference type="InterPro" id="IPR009057">
    <property type="entry name" value="Homeodomain-like_sf"/>
</dbReference>
<dbReference type="AlphaFoldDB" id="A0A6P5XAQ2"/>
<dbReference type="GO" id="GO:0003677">
    <property type="term" value="F:DNA binding"/>
    <property type="evidence" value="ECO:0007669"/>
    <property type="project" value="UniProtKB-KW"/>
</dbReference>
<dbReference type="CDD" id="cd00167">
    <property type="entry name" value="SANT"/>
    <property type="match status" value="2"/>
</dbReference>
<dbReference type="OrthoDB" id="2143914at2759"/>
<evidence type="ECO:0000256" key="1">
    <source>
        <dbReference type="ARBA" id="ARBA00004123"/>
    </source>
</evidence>
<keyword evidence="4" id="KW-0238">DNA-binding</keyword>
<keyword evidence="5" id="KW-0804">Transcription</keyword>
<dbReference type="Gene3D" id="1.10.10.60">
    <property type="entry name" value="Homeodomain-like"/>
    <property type="match status" value="2"/>
</dbReference>
<accession>A0A6P5XAQ2</accession>
<dbReference type="InterPro" id="IPR001005">
    <property type="entry name" value="SANT/Myb"/>
</dbReference>
<dbReference type="GO" id="GO:0005634">
    <property type="term" value="C:nucleus"/>
    <property type="evidence" value="ECO:0007669"/>
    <property type="project" value="UniProtKB-SubCell"/>
</dbReference>
<evidence type="ECO:0000256" key="5">
    <source>
        <dbReference type="ARBA" id="ARBA00023163"/>
    </source>
</evidence>
<protein>
    <submittedName>
        <fullName evidence="11">Transcription factor MYB26-like</fullName>
    </submittedName>
</protein>
<gene>
    <name evidence="11" type="primary">LOC111281246</name>
</gene>
<comment type="subcellular location">
    <subcellularLocation>
        <location evidence="1">Nucleus</location>
    </subcellularLocation>
</comment>
<reference evidence="11" key="1">
    <citation type="submission" date="2025-08" db="UniProtKB">
        <authorList>
            <consortium name="RefSeq"/>
        </authorList>
    </citation>
    <scope>IDENTIFICATION</scope>
    <source>
        <tissue evidence="11">Fruit stalk</tissue>
    </source>
</reference>
<dbReference type="PROSITE" id="PS51294">
    <property type="entry name" value="HTH_MYB"/>
    <property type="match status" value="2"/>
</dbReference>
<dbReference type="KEGG" id="dzi:111281246"/>
<evidence type="ECO:0000259" key="8">
    <source>
        <dbReference type="PROSITE" id="PS50090"/>
    </source>
</evidence>
<keyword evidence="6" id="KW-0539">Nucleus</keyword>
<feature type="compositionally biased region" description="Low complexity" evidence="7">
    <location>
        <begin position="334"/>
        <end position="343"/>
    </location>
</feature>
<proteinExistence type="predicted"/>
<feature type="domain" description="Myb-like" evidence="8">
    <location>
        <begin position="9"/>
        <end position="61"/>
    </location>
</feature>
<name>A0A6P5XAQ2_DURZI</name>
<keyword evidence="2" id="KW-0677">Repeat</keyword>
<evidence type="ECO:0000256" key="6">
    <source>
        <dbReference type="ARBA" id="ARBA00023242"/>
    </source>
</evidence>
<sequence length="359" mass="39903">MGHHSCCNKQKVKRGLWSPEEDEKLINYITTYGHGCWSSVPKLAGLQRCGKSCRLRWINYLRPDLKRGSFSPQEAALIIELHSILGNRWAQIAKHLPGRTDNEVKNFWNSSIKKKIISHDVPALASFADVHSSTPLEEGFISLNTNPNLILSAQQDQLYLSPAAPVLQSFAHVDFKPNPNNYNIDLVHHHFPLTAMLPPPSNTSPFDPSLPLPFVPQHDFDHQNQEDHVQIISNEVVQNFVSDKLIMNPATAVDPYDHPLMDPSTVPKLCEILEGNINMPPTSVSLENFNPVVARLSSCFQLSAGSTYARDIQMATSQMECIDTIITSMPSSSSSSSLSALSSGQYNTNPNLPSRSWDP</sequence>
<dbReference type="RefSeq" id="XP_022724677.1">
    <property type="nucleotide sequence ID" value="XM_022868942.1"/>
</dbReference>
<organism evidence="10 11">
    <name type="scientific">Durio zibethinus</name>
    <name type="common">Durian</name>
    <dbReference type="NCBI Taxonomy" id="66656"/>
    <lineage>
        <taxon>Eukaryota</taxon>
        <taxon>Viridiplantae</taxon>
        <taxon>Streptophyta</taxon>
        <taxon>Embryophyta</taxon>
        <taxon>Tracheophyta</taxon>
        <taxon>Spermatophyta</taxon>
        <taxon>Magnoliopsida</taxon>
        <taxon>eudicotyledons</taxon>
        <taxon>Gunneridae</taxon>
        <taxon>Pentapetalae</taxon>
        <taxon>rosids</taxon>
        <taxon>malvids</taxon>
        <taxon>Malvales</taxon>
        <taxon>Malvaceae</taxon>
        <taxon>Helicteroideae</taxon>
        <taxon>Durio</taxon>
    </lineage>
</organism>
<evidence type="ECO:0000256" key="2">
    <source>
        <dbReference type="ARBA" id="ARBA00022737"/>
    </source>
</evidence>
<dbReference type="PANTHER" id="PTHR47997:SF87">
    <property type="entry name" value="TRANSCRIPTION FACTOR MYB26"/>
    <property type="match status" value="1"/>
</dbReference>